<dbReference type="PROSITE" id="PS50949">
    <property type="entry name" value="HTH_GNTR"/>
    <property type="match status" value="1"/>
</dbReference>
<dbReference type="CDD" id="cd07377">
    <property type="entry name" value="WHTH_GntR"/>
    <property type="match status" value="1"/>
</dbReference>
<dbReference type="InterPro" id="IPR008920">
    <property type="entry name" value="TF_FadR/GntR_C"/>
</dbReference>
<keyword evidence="3" id="KW-0804">Transcription</keyword>
<dbReference type="Pfam" id="PF07729">
    <property type="entry name" value="FCD"/>
    <property type="match status" value="1"/>
</dbReference>
<evidence type="ECO:0000313" key="5">
    <source>
        <dbReference type="EMBL" id="QWK92733.1"/>
    </source>
</evidence>
<dbReference type="SUPFAM" id="SSF46785">
    <property type="entry name" value="Winged helix' DNA-binding domain"/>
    <property type="match status" value="1"/>
</dbReference>
<dbReference type="Gene3D" id="1.20.120.530">
    <property type="entry name" value="GntR ligand-binding domain-like"/>
    <property type="match status" value="1"/>
</dbReference>
<protein>
    <submittedName>
        <fullName evidence="5">GntR family transcriptional regulator</fullName>
    </submittedName>
</protein>
<evidence type="ECO:0000313" key="6">
    <source>
        <dbReference type="Proteomes" id="UP000679352"/>
    </source>
</evidence>
<dbReference type="InterPro" id="IPR036390">
    <property type="entry name" value="WH_DNA-bd_sf"/>
</dbReference>
<dbReference type="InterPro" id="IPR000524">
    <property type="entry name" value="Tscrpt_reg_HTH_GntR"/>
</dbReference>
<dbReference type="EMBL" id="CP076363">
    <property type="protein sequence ID" value="QWK92733.1"/>
    <property type="molecule type" value="Genomic_DNA"/>
</dbReference>
<evidence type="ECO:0000259" key="4">
    <source>
        <dbReference type="PROSITE" id="PS50949"/>
    </source>
</evidence>
<sequence>MASPKIRTDILLDDDKRIRPQASLTEDIRQKLRWNLASGIYLPGTRLSTRGLAKEFGTSVMPVRDALKQLVAERILVVERQSAFRVPVISRARGVQLFEIRTTLEMLATRNAVPSLTDAHADLLGKFCNDMAAALERGDVQGYFAANYSFHFLIYSATRNPDLVAMIEGLWMQIGPFYAAILDTSTRADYWQIYHEQAIAAIRAGDAEEAARAIARDINSARDFFCTC</sequence>
<geneLocation type="plasmid" evidence="5 6">
    <name>p2</name>
</geneLocation>
<keyword evidence="2" id="KW-0238">DNA-binding</keyword>
<dbReference type="KEGG" id="gfu:KM031_18995"/>
<keyword evidence="5" id="KW-0614">Plasmid</keyword>
<dbReference type="GO" id="GO:0003677">
    <property type="term" value="F:DNA binding"/>
    <property type="evidence" value="ECO:0007669"/>
    <property type="project" value="UniProtKB-KW"/>
</dbReference>
<proteinExistence type="predicted"/>
<dbReference type="InterPro" id="IPR036388">
    <property type="entry name" value="WH-like_DNA-bd_sf"/>
</dbReference>
<dbReference type="AlphaFoldDB" id="A0A975PBL6"/>
<dbReference type="Gene3D" id="1.10.10.10">
    <property type="entry name" value="Winged helix-like DNA-binding domain superfamily/Winged helix DNA-binding domain"/>
    <property type="match status" value="1"/>
</dbReference>
<dbReference type="GO" id="GO:0003700">
    <property type="term" value="F:DNA-binding transcription factor activity"/>
    <property type="evidence" value="ECO:0007669"/>
    <property type="project" value="InterPro"/>
</dbReference>
<dbReference type="SMART" id="SM00345">
    <property type="entry name" value="HTH_GNTR"/>
    <property type="match status" value="1"/>
</dbReference>
<organism evidence="5 6">
    <name type="scientific">Gemmobacter fulvus</name>
    <dbReference type="NCBI Taxonomy" id="2840474"/>
    <lineage>
        <taxon>Bacteria</taxon>
        <taxon>Pseudomonadati</taxon>
        <taxon>Pseudomonadota</taxon>
        <taxon>Alphaproteobacteria</taxon>
        <taxon>Rhodobacterales</taxon>
        <taxon>Paracoccaceae</taxon>
        <taxon>Gemmobacter</taxon>
    </lineage>
</organism>
<dbReference type="Proteomes" id="UP000679352">
    <property type="component" value="Plasmid p2"/>
</dbReference>
<evidence type="ECO:0000256" key="1">
    <source>
        <dbReference type="ARBA" id="ARBA00023015"/>
    </source>
</evidence>
<keyword evidence="6" id="KW-1185">Reference proteome</keyword>
<dbReference type="SMART" id="SM00895">
    <property type="entry name" value="FCD"/>
    <property type="match status" value="1"/>
</dbReference>
<dbReference type="InterPro" id="IPR011711">
    <property type="entry name" value="GntR_C"/>
</dbReference>
<dbReference type="SUPFAM" id="SSF48008">
    <property type="entry name" value="GntR ligand-binding domain-like"/>
    <property type="match status" value="1"/>
</dbReference>
<keyword evidence="1" id="KW-0805">Transcription regulation</keyword>
<dbReference type="PANTHER" id="PTHR43537">
    <property type="entry name" value="TRANSCRIPTIONAL REGULATOR, GNTR FAMILY"/>
    <property type="match status" value="1"/>
</dbReference>
<dbReference type="PANTHER" id="PTHR43537:SF39">
    <property type="entry name" value="HTH-TYPE TRANSCRIPTIONAL REGULATOR MCBR"/>
    <property type="match status" value="1"/>
</dbReference>
<evidence type="ECO:0000256" key="3">
    <source>
        <dbReference type="ARBA" id="ARBA00023163"/>
    </source>
</evidence>
<evidence type="ECO:0000256" key="2">
    <source>
        <dbReference type="ARBA" id="ARBA00023125"/>
    </source>
</evidence>
<name>A0A975PBL6_9RHOB</name>
<reference evidence="5" key="1">
    <citation type="submission" date="2021-06" db="EMBL/GenBank/DDBJ databases">
        <authorList>
            <person name="Lee C.-S."/>
            <person name="Jin L."/>
        </authorList>
    </citation>
    <scope>NUCLEOTIDE SEQUENCE</scope>
    <source>
        <strain evidence="5">Con5</strain>
        <plasmid evidence="5">p2</plasmid>
    </source>
</reference>
<gene>
    <name evidence="5" type="ORF">KM031_18995</name>
</gene>
<feature type="domain" description="HTH gntR-type" evidence="4">
    <location>
        <begin position="22"/>
        <end position="89"/>
    </location>
</feature>
<dbReference type="Pfam" id="PF00392">
    <property type="entry name" value="GntR"/>
    <property type="match status" value="1"/>
</dbReference>
<accession>A0A975PBL6</accession>